<evidence type="ECO:0000259" key="6">
    <source>
        <dbReference type="PROSITE" id="PS50026"/>
    </source>
</evidence>
<feature type="domain" description="Cadherin" evidence="7">
    <location>
        <begin position="147"/>
        <end position="257"/>
    </location>
</feature>
<keyword evidence="9" id="KW-1185">Reference proteome</keyword>
<sequence length="472" mass="52559">MWYGRSRRRPPLLPFAAQSSPVLMTMLLPLLVVLLAGGTTGELFFDPLEPVPRVFVGAPAGQLVTQVYARDLSDPSVRPTYSLPQGADFAQFRLNTKNGRLYTRRPVKRRVNDTYELAVIAYGGGESRVQQISVLVSEKNIHPPKFTQTIYSVEVPVNAVAGTPLVRIRATDNDTVSYNRQLVYSITASDDTSRYLSLDSGSGQITLRRPPPPGLSALNVTVSARDLGSPAYRDVAGVQITFRTISEPEKLRTVPMSDTSVMVCWRRPRLGVVSGYLMKLTFEESTGGNITRLVRRHSEQLLEGPRLQPRPRGYRDDDDDDDDDAVTMAAGEQCTLLDGLQPWTTYHLVVHGYREHETGMASESITFGTRRSPCSGSVCGPGTCRRSGAAPGYNCYCPEGTFGQRCELRDPCFSRPCQNLGGFWFLLVDFMEWFVRNLRSKDNAIHDYGTLIDCQPNIVRSSLTINRYDILE</sequence>
<evidence type="ECO:0000256" key="4">
    <source>
        <dbReference type="PROSITE-ProRule" id="PRU00076"/>
    </source>
</evidence>
<evidence type="ECO:0000256" key="1">
    <source>
        <dbReference type="ARBA" id="ARBA00022692"/>
    </source>
</evidence>
<dbReference type="PROSITE" id="PS50268">
    <property type="entry name" value="CADHERIN_2"/>
    <property type="match status" value="2"/>
</dbReference>
<keyword evidence="1" id="KW-0812">Transmembrane</keyword>
<evidence type="ECO:0000313" key="8">
    <source>
        <dbReference type="EMBL" id="KAF0314161.1"/>
    </source>
</evidence>
<dbReference type="PANTHER" id="PTHR24026">
    <property type="entry name" value="FAT ATYPICAL CADHERIN-RELATED"/>
    <property type="match status" value="1"/>
</dbReference>
<reference evidence="8 9" key="1">
    <citation type="submission" date="2019-07" db="EMBL/GenBank/DDBJ databases">
        <title>Draft genome assembly of a fouling barnacle, Amphibalanus amphitrite (Darwin, 1854): The first reference genome for Thecostraca.</title>
        <authorList>
            <person name="Kim W."/>
        </authorList>
    </citation>
    <scope>NUCLEOTIDE SEQUENCE [LARGE SCALE GENOMIC DNA]</scope>
    <source>
        <strain evidence="8">SNU_AA5</strain>
        <tissue evidence="8">Soma without cirri and trophi</tissue>
    </source>
</reference>
<keyword evidence="3" id="KW-0106">Calcium</keyword>
<keyword evidence="4" id="KW-0245">EGF-like domain</keyword>
<dbReference type="PANTHER" id="PTHR24026:SF126">
    <property type="entry name" value="PROTOCADHERIN FAT 4"/>
    <property type="match status" value="1"/>
</dbReference>
<evidence type="ECO:0000256" key="2">
    <source>
        <dbReference type="ARBA" id="ARBA00022989"/>
    </source>
</evidence>
<dbReference type="EMBL" id="VIIS01000042">
    <property type="protein sequence ID" value="KAF0314161.1"/>
    <property type="molecule type" value="Genomic_DNA"/>
</dbReference>
<feature type="region of interest" description="Disordered" evidence="5">
    <location>
        <begin position="299"/>
        <end position="324"/>
    </location>
</feature>
<gene>
    <name evidence="8" type="primary">Fat3_1</name>
    <name evidence="8" type="ORF">FJT64_015373</name>
</gene>
<feature type="disulfide bond" evidence="4">
    <location>
        <begin position="374"/>
        <end position="384"/>
    </location>
</feature>
<dbReference type="Gene3D" id="2.60.40.60">
    <property type="entry name" value="Cadherins"/>
    <property type="match status" value="2"/>
</dbReference>
<dbReference type="GO" id="GO:0001736">
    <property type="term" value="P:establishment of planar polarity"/>
    <property type="evidence" value="ECO:0007669"/>
    <property type="project" value="UniProtKB-ARBA"/>
</dbReference>
<evidence type="ECO:0000256" key="5">
    <source>
        <dbReference type="SAM" id="MobiDB-lite"/>
    </source>
</evidence>
<dbReference type="SUPFAM" id="SSF49313">
    <property type="entry name" value="Cadherin-like"/>
    <property type="match status" value="2"/>
</dbReference>
<dbReference type="InterPro" id="IPR003961">
    <property type="entry name" value="FN3_dom"/>
</dbReference>
<dbReference type="Proteomes" id="UP000440578">
    <property type="component" value="Unassembled WGS sequence"/>
</dbReference>
<comment type="caution">
    <text evidence="4">Lacks conserved residue(s) required for the propagation of feature annotation.</text>
</comment>
<dbReference type="SUPFAM" id="SSF49265">
    <property type="entry name" value="Fibronectin type III"/>
    <property type="match status" value="1"/>
</dbReference>
<keyword evidence="2" id="KW-1133">Transmembrane helix</keyword>
<organism evidence="8 9">
    <name type="scientific">Amphibalanus amphitrite</name>
    <name type="common">Striped barnacle</name>
    <name type="synonym">Balanus amphitrite</name>
    <dbReference type="NCBI Taxonomy" id="1232801"/>
    <lineage>
        <taxon>Eukaryota</taxon>
        <taxon>Metazoa</taxon>
        <taxon>Ecdysozoa</taxon>
        <taxon>Arthropoda</taxon>
        <taxon>Crustacea</taxon>
        <taxon>Multicrustacea</taxon>
        <taxon>Cirripedia</taxon>
        <taxon>Thoracica</taxon>
        <taxon>Thoracicalcarea</taxon>
        <taxon>Balanomorpha</taxon>
        <taxon>Balanoidea</taxon>
        <taxon>Balanidae</taxon>
        <taxon>Amphibalaninae</taxon>
        <taxon>Amphibalanus</taxon>
    </lineage>
</organism>
<accession>A0A6A4XGY3</accession>
<dbReference type="Pfam" id="PF00028">
    <property type="entry name" value="Cadherin"/>
    <property type="match status" value="1"/>
</dbReference>
<dbReference type="PRINTS" id="PR00205">
    <property type="entry name" value="CADHERIN"/>
</dbReference>
<dbReference type="AlphaFoldDB" id="A0A6A4XGY3"/>
<evidence type="ECO:0000313" key="9">
    <source>
        <dbReference type="Proteomes" id="UP000440578"/>
    </source>
</evidence>
<dbReference type="CDD" id="cd00054">
    <property type="entry name" value="EGF_CA"/>
    <property type="match status" value="1"/>
</dbReference>
<dbReference type="Gene3D" id="2.60.40.10">
    <property type="entry name" value="Immunoglobulins"/>
    <property type="match status" value="1"/>
</dbReference>
<dbReference type="InterPro" id="IPR002126">
    <property type="entry name" value="Cadherin-like_dom"/>
</dbReference>
<dbReference type="PROSITE" id="PS50026">
    <property type="entry name" value="EGF_3"/>
    <property type="match status" value="1"/>
</dbReference>
<dbReference type="InterPro" id="IPR015919">
    <property type="entry name" value="Cadherin-like_sf"/>
</dbReference>
<dbReference type="SMART" id="SM00181">
    <property type="entry name" value="EGF"/>
    <property type="match status" value="1"/>
</dbReference>
<dbReference type="GO" id="GO:0005886">
    <property type="term" value="C:plasma membrane"/>
    <property type="evidence" value="ECO:0007669"/>
    <property type="project" value="UniProtKB-SubCell"/>
</dbReference>
<dbReference type="SMART" id="SM00060">
    <property type="entry name" value="FN3"/>
    <property type="match status" value="1"/>
</dbReference>
<dbReference type="InterPro" id="IPR013783">
    <property type="entry name" value="Ig-like_fold"/>
</dbReference>
<feature type="disulfide bond" evidence="4">
    <location>
        <begin position="397"/>
        <end position="406"/>
    </location>
</feature>
<feature type="domain" description="EGF-like" evidence="6">
    <location>
        <begin position="370"/>
        <end position="407"/>
    </location>
</feature>
<name>A0A6A4XGY3_AMPAM</name>
<protein>
    <submittedName>
        <fullName evidence="8">Protocadherin Fat 3</fullName>
    </submittedName>
</protein>
<dbReference type="SMART" id="SM00112">
    <property type="entry name" value="CA"/>
    <property type="match status" value="2"/>
</dbReference>
<dbReference type="CDD" id="cd00063">
    <property type="entry name" value="FN3"/>
    <property type="match status" value="1"/>
</dbReference>
<keyword evidence="2" id="KW-0472">Membrane</keyword>
<dbReference type="CDD" id="cd11304">
    <property type="entry name" value="Cadherin_repeat"/>
    <property type="match status" value="2"/>
</dbReference>
<dbReference type="OrthoDB" id="283575at2759"/>
<dbReference type="InterPro" id="IPR036116">
    <property type="entry name" value="FN3_sf"/>
</dbReference>
<dbReference type="GO" id="GO:0005509">
    <property type="term" value="F:calcium ion binding"/>
    <property type="evidence" value="ECO:0007669"/>
    <property type="project" value="UniProtKB-UniRule"/>
</dbReference>
<dbReference type="PROSITE" id="PS00022">
    <property type="entry name" value="EGF_1"/>
    <property type="match status" value="1"/>
</dbReference>
<dbReference type="GO" id="GO:0007156">
    <property type="term" value="P:homophilic cell adhesion via plasma membrane adhesion molecules"/>
    <property type="evidence" value="ECO:0007669"/>
    <property type="project" value="InterPro"/>
</dbReference>
<comment type="caution">
    <text evidence="8">The sequence shown here is derived from an EMBL/GenBank/DDBJ whole genome shotgun (WGS) entry which is preliminary data.</text>
</comment>
<keyword evidence="4" id="KW-1015">Disulfide bond</keyword>
<feature type="domain" description="Cadherin" evidence="7">
    <location>
        <begin position="58"/>
        <end position="146"/>
    </location>
</feature>
<dbReference type="GO" id="GO:0007163">
    <property type="term" value="P:establishment or maintenance of cell polarity"/>
    <property type="evidence" value="ECO:0007669"/>
    <property type="project" value="UniProtKB-ARBA"/>
</dbReference>
<evidence type="ECO:0000259" key="7">
    <source>
        <dbReference type="PROSITE" id="PS50268"/>
    </source>
</evidence>
<dbReference type="InterPro" id="IPR000742">
    <property type="entry name" value="EGF"/>
</dbReference>
<evidence type="ECO:0000256" key="3">
    <source>
        <dbReference type="PROSITE-ProRule" id="PRU00043"/>
    </source>
</evidence>
<proteinExistence type="predicted"/>